<evidence type="ECO:0000313" key="2">
    <source>
        <dbReference type="Proteomes" id="UP000029120"/>
    </source>
</evidence>
<dbReference type="Gramene" id="KFK22764">
    <property type="protein sequence ID" value="KFK22764"/>
    <property type="gene ID" value="AALP_AAs38906U000100"/>
</dbReference>
<dbReference type="AlphaFoldDB" id="A0A087FYR2"/>
<dbReference type="Proteomes" id="UP000029120">
    <property type="component" value="Unassembled WGS sequence"/>
</dbReference>
<sequence length="22" mass="2607">FVREFVVVEDLLIQTLRKMLAS</sequence>
<name>A0A087FYR2_ARAAL</name>
<gene>
    <name evidence="1" type="ORF">AALP_AAs38906U000100</name>
</gene>
<dbReference type="EMBL" id="KL985812">
    <property type="protein sequence ID" value="KFK22764.1"/>
    <property type="molecule type" value="Genomic_DNA"/>
</dbReference>
<feature type="non-terminal residue" evidence="1">
    <location>
        <position position="1"/>
    </location>
</feature>
<keyword evidence="2" id="KW-1185">Reference proteome</keyword>
<accession>A0A087FYR2</accession>
<reference evidence="2" key="1">
    <citation type="journal article" date="2015" name="Nat. Plants">
        <title>Genome expansion of Arabis alpina linked with retrotransposition and reduced symmetric DNA methylation.</title>
        <authorList>
            <person name="Willing E.M."/>
            <person name="Rawat V."/>
            <person name="Mandakova T."/>
            <person name="Maumus F."/>
            <person name="James G.V."/>
            <person name="Nordstroem K.J."/>
            <person name="Becker C."/>
            <person name="Warthmann N."/>
            <person name="Chica C."/>
            <person name="Szarzynska B."/>
            <person name="Zytnicki M."/>
            <person name="Albani M.C."/>
            <person name="Kiefer C."/>
            <person name="Bergonzi S."/>
            <person name="Castaings L."/>
            <person name="Mateos J.L."/>
            <person name="Berns M.C."/>
            <person name="Bujdoso N."/>
            <person name="Piofczyk T."/>
            <person name="de Lorenzo L."/>
            <person name="Barrero-Sicilia C."/>
            <person name="Mateos I."/>
            <person name="Piednoel M."/>
            <person name="Hagmann J."/>
            <person name="Chen-Min-Tao R."/>
            <person name="Iglesias-Fernandez R."/>
            <person name="Schuster S.C."/>
            <person name="Alonso-Blanco C."/>
            <person name="Roudier F."/>
            <person name="Carbonero P."/>
            <person name="Paz-Ares J."/>
            <person name="Davis S.J."/>
            <person name="Pecinka A."/>
            <person name="Quesneville H."/>
            <person name="Colot V."/>
            <person name="Lysak M.A."/>
            <person name="Weigel D."/>
            <person name="Coupland G."/>
            <person name="Schneeberger K."/>
        </authorList>
    </citation>
    <scope>NUCLEOTIDE SEQUENCE [LARGE SCALE GENOMIC DNA]</scope>
    <source>
        <strain evidence="2">cv. Pajares</strain>
    </source>
</reference>
<proteinExistence type="predicted"/>
<protein>
    <submittedName>
        <fullName evidence="1">Uncharacterized protein</fullName>
    </submittedName>
</protein>
<organism evidence="1 2">
    <name type="scientific">Arabis alpina</name>
    <name type="common">Alpine rock-cress</name>
    <dbReference type="NCBI Taxonomy" id="50452"/>
    <lineage>
        <taxon>Eukaryota</taxon>
        <taxon>Viridiplantae</taxon>
        <taxon>Streptophyta</taxon>
        <taxon>Embryophyta</taxon>
        <taxon>Tracheophyta</taxon>
        <taxon>Spermatophyta</taxon>
        <taxon>Magnoliopsida</taxon>
        <taxon>eudicotyledons</taxon>
        <taxon>Gunneridae</taxon>
        <taxon>Pentapetalae</taxon>
        <taxon>rosids</taxon>
        <taxon>malvids</taxon>
        <taxon>Brassicales</taxon>
        <taxon>Brassicaceae</taxon>
        <taxon>Arabideae</taxon>
        <taxon>Arabis</taxon>
    </lineage>
</organism>
<evidence type="ECO:0000313" key="1">
    <source>
        <dbReference type="EMBL" id="KFK22764.1"/>
    </source>
</evidence>